<sequence>MEESEPYEDLINPLPTVPFGGSPPPLHQYKGFWFRKQTIQGLLATHDHFVPLPTDVLLCSFQKTGTTWLKSLLFSIINRHLKDSLLSINPHFLIPSLELTMYTDGKPQSPLFIEKTSSSCRILSTHLPYQLLPPSVKDSDCKIVYITRNPKDFIVSFWHFMVSNKHHHPVSLEEAVDGICTGVLPGGPYFNHVLGYWKERLEGPSKRVFFLTYEDLKRNTAGHVRRLGEFLGCPFGVDDENEVDEIVRICSFDTMRNVEVNKDEKLLGAMGKSISLVPFSLKSLFRKGEVGDHENYLSQEMIECIDKVAKEKLSGSGLNLG</sequence>
<evidence type="ECO:0000313" key="5">
    <source>
        <dbReference type="EMBL" id="KAK1273079.1"/>
    </source>
</evidence>
<dbReference type="AlphaFoldDB" id="A0AAV9BAE9"/>
<gene>
    <name evidence="5" type="ORF">QJS04_geneDACA021466</name>
</gene>
<dbReference type="GO" id="GO:0008146">
    <property type="term" value="F:sulfotransferase activity"/>
    <property type="evidence" value="ECO:0007669"/>
    <property type="project" value="InterPro"/>
</dbReference>
<evidence type="ECO:0000256" key="1">
    <source>
        <dbReference type="ARBA" id="ARBA00005771"/>
    </source>
</evidence>
<evidence type="ECO:0000259" key="4">
    <source>
        <dbReference type="Pfam" id="PF00685"/>
    </source>
</evidence>
<reference evidence="5" key="1">
    <citation type="journal article" date="2023" name="Nat. Commun.">
        <title>Diploid and tetraploid genomes of Acorus and the evolution of monocots.</title>
        <authorList>
            <person name="Ma L."/>
            <person name="Liu K.W."/>
            <person name="Li Z."/>
            <person name="Hsiao Y.Y."/>
            <person name="Qi Y."/>
            <person name="Fu T."/>
            <person name="Tang G.D."/>
            <person name="Zhang D."/>
            <person name="Sun W.H."/>
            <person name="Liu D.K."/>
            <person name="Li Y."/>
            <person name="Chen G.Z."/>
            <person name="Liu X.D."/>
            <person name="Liao X.Y."/>
            <person name="Jiang Y.T."/>
            <person name="Yu X."/>
            <person name="Hao Y."/>
            <person name="Huang J."/>
            <person name="Zhao X.W."/>
            <person name="Ke S."/>
            <person name="Chen Y.Y."/>
            <person name="Wu W.L."/>
            <person name="Hsu J.L."/>
            <person name="Lin Y.F."/>
            <person name="Huang M.D."/>
            <person name="Li C.Y."/>
            <person name="Huang L."/>
            <person name="Wang Z.W."/>
            <person name="Zhao X."/>
            <person name="Zhong W.Y."/>
            <person name="Peng D.H."/>
            <person name="Ahmad S."/>
            <person name="Lan S."/>
            <person name="Zhang J.S."/>
            <person name="Tsai W.C."/>
            <person name="Van de Peer Y."/>
            <person name="Liu Z.J."/>
        </authorList>
    </citation>
    <scope>NUCLEOTIDE SEQUENCE</scope>
    <source>
        <strain evidence="5">SCP</strain>
    </source>
</reference>
<evidence type="ECO:0000256" key="2">
    <source>
        <dbReference type="ARBA" id="ARBA00022679"/>
    </source>
</evidence>
<evidence type="ECO:0000313" key="6">
    <source>
        <dbReference type="Proteomes" id="UP001179952"/>
    </source>
</evidence>
<reference evidence="5" key="2">
    <citation type="submission" date="2023-06" db="EMBL/GenBank/DDBJ databases">
        <authorList>
            <person name="Ma L."/>
            <person name="Liu K.-W."/>
            <person name="Li Z."/>
            <person name="Hsiao Y.-Y."/>
            <person name="Qi Y."/>
            <person name="Fu T."/>
            <person name="Tang G."/>
            <person name="Zhang D."/>
            <person name="Sun W.-H."/>
            <person name="Liu D.-K."/>
            <person name="Li Y."/>
            <person name="Chen G.-Z."/>
            <person name="Liu X.-D."/>
            <person name="Liao X.-Y."/>
            <person name="Jiang Y.-T."/>
            <person name="Yu X."/>
            <person name="Hao Y."/>
            <person name="Huang J."/>
            <person name="Zhao X.-W."/>
            <person name="Ke S."/>
            <person name="Chen Y.-Y."/>
            <person name="Wu W.-L."/>
            <person name="Hsu J.-L."/>
            <person name="Lin Y.-F."/>
            <person name="Huang M.-D."/>
            <person name="Li C.-Y."/>
            <person name="Huang L."/>
            <person name="Wang Z.-W."/>
            <person name="Zhao X."/>
            <person name="Zhong W.-Y."/>
            <person name="Peng D.-H."/>
            <person name="Ahmad S."/>
            <person name="Lan S."/>
            <person name="Zhang J.-S."/>
            <person name="Tsai W.-C."/>
            <person name="Van De Peer Y."/>
            <person name="Liu Z.-J."/>
        </authorList>
    </citation>
    <scope>NUCLEOTIDE SEQUENCE</scope>
    <source>
        <strain evidence="5">SCP</strain>
        <tissue evidence="5">Leaves</tissue>
    </source>
</reference>
<protein>
    <recommendedName>
        <fullName evidence="3">Sulfotransferase</fullName>
        <ecNumber evidence="3">2.8.2.-</ecNumber>
    </recommendedName>
</protein>
<dbReference type="EMBL" id="JAUJYN010000004">
    <property type="protein sequence ID" value="KAK1273079.1"/>
    <property type="molecule type" value="Genomic_DNA"/>
</dbReference>
<evidence type="ECO:0000256" key="3">
    <source>
        <dbReference type="RuleBase" id="RU361155"/>
    </source>
</evidence>
<dbReference type="Proteomes" id="UP001179952">
    <property type="component" value="Unassembled WGS sequence"/>
</dbReference>
<name>A0AAV9BAE9_ACOGR</name>
<comment type="similarity">
    <text evidence="1 3">Belongs to the sulfotransferase 1 family.</text>
</comment>
<dbReference type="Pfam" id="PF00685">
    <property type="entry name" value="Sulfotransfer_1"/>
    <property type="match status" value="1"/>
</dbReference>
<keyword evidence="2 3" id="KW-0808">Transferase</keyword>
<feature type="domain" description="Sulfotransferase" evidence="4">
    <location>
        <begin position="53"/>
        <end position="317"/>
    </location>
</feature>
<proteinExistence type="inferred from homology"/>
<dbReference type="InterPro" id="IPR027417">
    <property type="entry name" value="P-loop_NTPase"/>
</dbReference>
<dbReference type="EC" id="2.8.2.-" evidence="3"/>
<accession>A0AAV9BAE9</accession>
<dbReference type="PANTHER" id="PTHR11783">
    <property type="entry name" value="SULFOTRANSFERASE SULT"/>
    <property type="match status" value="1"/>
</dbReference>
<comment type="caution">
    <text evidence="5">The sequence shown here is derived from an EMBL/GenBank/DDBJ whole genome shotgun (WGS) entry which is preliminary data.</text>
</comment>
<dbReference type="InterPro" id="IPR000863">
    <property type="entry name" value="Sulfotransferase_dom"/>
</dbReference>
<keyword evidence="6" id="KW-1185">Reference proteome</keyword>
<organism evidence="5 6">
    <name type="scientific">Acorus gramineus</name>
    <name type="common">Dwarf sweet flag</name>
    <dbReference type="NCBI Taxonomy" id="55184"/>
    <lineage>
        <taxon>Eukaryota</taxon>
        <taxon>Viridiplantae</taxon>
        <taxon>Streptophyta</taxon>
        <taxon>Embryophyta</taxon>
        <taxon>Tracheophyta</taxon>
        <taxon>Spermatophyta</taxon>
        <taxon>Magnoliopsida</taxon>
        <taxon>Liliopsida</taxon>
        <taxon>Acoraceae</taxon>
        <taxon>Acorus</taxon>
    </lineage>
</organism>
<dbReference type="SUPFAM" id="SSF52540">
    <property type="entry name" value="P-loop containing nucleoside triphosphate hydrolases"/>
    <property type="match status" value="1"/>
</dbReference>
<dbReference type="Gene3D" id="3.40.50.300">
    <property type="entry name" value="P-loop containing nucleotide triphosphate hydrolases"/>
    <property type="match status" value="1"/>
</dbReference>